<sequence length="46" mass="4998">MNETRTTKAKVKIIDTNGNLSAGLKTSGKATKKQALSDFGKRLLVY</sequence>
<proteinExistence type="predicted"/>
<dbReference type="EMBL" id="ACCF01000012">
    <property type="protein sequence ID" value="EEF69546.1"/>
    <property type="molecule type" value="Genomic_DNA"/>
</dbReference>
<dbReference type="HOGENOM" id="CLU_3184573_0_0_9"/>
<reference evidence="1 2" key="2">
    <citation type="submission" date="2009-02" db="EMBL/GenBank/DDBJ databases">
        <title>Draft genome sequence of Holdemania filiformis DSM 12042.</title>
        <authorList>
            <person name="Sudarsanam P."/>
            <person name="Ley R."/>
            <person name="Guruge J."/>
            <person name="Turnbaugh P.J."/>
            <person name="Mahowald M."/>
            <person name="Liep D."/>
            <person name="Gordon J."/>
        </authorList>
    </citation>
    <scope>NUCLEOTIDE SEQUENCE [LARGE SCALE GENOMIC DNA]</scope>
    <source>
        <strain evidence="1 2">DSM 12042</strain>
    </source>
</reference>
<reference evidence="1 2" key="1">
    <citation type="submission" date="2008-12" db="EMBL/GenBank/DDBJ databases">
        <authorList>
            <person name="Fulton L."/>
            <person name="Clifton S."/>
            <person name="Fulton B."/>
            <person name="Xu J."/>
            <person name="Minx P."/>
            <person name="Pepin K.H."/>
            <person name="Johnson M."/>
            <person name="Bhonagiri V."/>
            <person name="Nash W.E."/>
            <person name="Mardis E.R."/>
            <person name="Wilson R.K."/>
        </authorList>
    </citation>
    <scope>NUCLEOTIDE SEQUENCE [LARGE SCALE GENOMIC DNA]</scope>
    <source>
        <strain evidence="1 2">DSM 12042</strain>
    </source>
</reference>
<gene>
    <name evidence="1" type="ORF">HOLDEFILI_00264</name>
</gene>
<protein>
    <submittedName>
        <fullName evidence="1">Uncharacterized protein</fullName>
    </submittedName>
</protein>
<comment type="caution">
    <text evidence="1">The sequence shown here is derived from an EMBL/GenBank/DDBJ whole genome shotgun (WGS) entry which is preliminary data.</text>
</comment>
<name>B9Y389_9FIRM</name>
<evidence type="ECO:0000313" key="2">
    <source>
        <dbReference type="Proteomes" id="UP000005950"/>
    </source>
</evidence>
<accession>B9Y389</accession>
<dbReference type="Proteomes" id="UP000005950">
    <property type="component" value="Unassembled WGS sequence"/>
</dbReference>
<evidence type="ECO:0000313" key="1">
    <source>
        <dbReference type="EMBL" id="EEF69546.1"/>
    </source>
</evidence>
<organism evidence="1 2">
    <name type="scientific">Holdemania filiformis DSM 12042</name>
    <dbReference type="NCBI Taxonomy" id="545696"/>
    <lineage>
        <taxon>Bacteria</taxon>
        <taxon>Bacillati</taxon>
        <taxon>Bacillota</taxon>
        <taxon>Erysipelotrichia</taxon>
        <taxon>Erysipelotrichales</taxon>
        <taxon>Erysipelotrichaceae</taxon>
        <taxon>Holdemania</taxon>
    </lineage>
</organism>
<dbReference type="AlphaFoldDB" id="B9Y389"/>
<dbReference type="RefSeq" id="WP_006057481.1">
    <property type="nucleotide sequence ID" value="NZ_GG657552.1"/>
</dbReference>